<sequence>MQYKKNHHPIEACDMPLLFAGLLLFSPAGFGAEPQTTADLVEEYKKLVAEQKKEFDNQRQIITEQNKIIEQMKSRLDAMSEQAPQPARRPSADSGNAHSGTEAAQTPRSSDSLPAKPVGQAPADYSEKPKPPELPRLSSTVGGVLTPKGRLVFEPSLQYTYTDNYRVFLDAYTFLPALAIGLIDIRQVKRHTMIGSLAARYGITDRWEVEFRAPFVYRSDAQRARPVDLSPSYADETFTSSGSGIGDLEFDIRYQLSDGEDGWPILIGNIVATVPTGTSPFDIDYRASTVQNIPYLTFPTEQPTGVGYFSFQPSITLLYPTDPGVFYGNIGYIYNVETNAGNFGGTYDAGDGISLSFGMGFSLNEKSSFSIGYSHKHLFNSTANGETINGSALDIGQLLIGFSFRASPKTTYNVSLGIGATGDSPSISLMLRIPMGFDI</sequence>
<reference evidence="2 3" key="1">
    <citation type="submission" date="2022-07" db="EMBL/GenBank/DDBJ databases">
        <title>Methylomonas rivi sp. nov., Methylomonas rosea sp. nov., Methylomonas aureus sp. nov. and Methylomonas subterranea sp. nov., four novel methanotrophs isolated from a freshwater creek and the deep terrestrial subsurface.</title>
        <authorList>
            <person name="Abin C."/>
            <person name="Sankaranarayanan K."/>
            <person name="Garner C."/>
            <person name="Sindelar R."/>
            <person name="Kotary K."/>
            <person name="Garner R."/>
            <person name="Barclay S."/>
            <person name="Lawson P."/>
            <person name="Krumholz L."/>
        </authorList>
    </citation>
    <scope>NUCLEOTIDE SEQUENCE [LARGE SCALE GENOMIC DNA]</scope>
    <source>
        <strain evidence="2 3">SURF-2</strain>
    </source>
</reference>
<comment type="caution">
    <text evidence="2">The sequence shown here is derived from an EMBL/GenBank/DDBJ whole genome shotgun (WGS) entry which is preliminary data.</text>
</comment>
<gene>
    <name evidence="2" type="ORF">NP590_06550</name>
</gene>
<dbReference type="Proteomes" id="UP001524499">
    <property type="component" value="Unassembled WGS sequence"/>
</dbReference>
<keyword evidence="3" id="KW-1185">Reference proteome</keyword>
<organism evidence="2 3">
    <name type="scientific">Methylomonas subterranea</name>
    <dbReference type="NCBI Taxonomy" id="2952225"/>
    <lineage>
        <taxon>Bacteria</taxon>
        <taxon>Pseudomonadati</taxon>
        <taxon>Pseudomonadota</taxon>
        <taxon>Gammaproteobacteria</taxon>
        <taxon>Methylococcales</taxon>
        <taxon>Methylococcaceae</taxon>
        <taxon>Methylomonas</taxon>
    </lineage>
</organism>
<dbReference type="SUPFAM" id="SSF56935">
    <property type="entry name" value="Porins"/>
    <property type="match status" value="1"/>
</dbReference>
<evidence type="ECO:0000313" key="3">
    <source>
        <dbReference type="Proteomes" id="UP001524499"/>
    </source>
</evidence>
<feature type="region of interest" description="Disordered" evidence="1">
    <location>
        <begin position="77"/>
        <end position="141"/>
    </location>
</feature>
<dbReference type="EMBL" id="JANIBJ010000009">
    <property type="protein sequence ID" value="MCQ8103759.1"/>
    <property type="molecule type" value="Genomic_DNA"/>
</dbReference>
<accession>A0ABT1TG72</accession>
<feature type="compositionally biased region" description="Polar residues" evidence="1">
    <location>
        <begin position="93"/>
        <end position="112"/>
    </location>
</feature>
<evidence type="ECO:0000256" key="1">
    <source>
        <dbReference type="SAM" id="MobiDB-lite"/>
    </source>
</evidence>
<proteinExistence type="predicted"/>
<dbReference type="RefSeq" id="WP_256601498.1">
    <property type="nucleotide sequence ID" value="NZ_JANIBJ010000009.1"/>
</dbReference>
<evidence type="ECO:0000313" key="2">
    <source>
        <dbReference type="EMBL" id="MCQ8103759.1"/>
    </source>
</evidence>
<name>A0ABT1TG72_9GAMM</name>
<protein>
    <submittedName>
        <fullName evidence="2">Transporter</fullName>
    </submittedName>
</protein>